<dbReference type="EMBL" id="JAAALK010000285">
    <property type="protein sequence ID" value="KAG8065818.1"/>
    <property type="molecule type" value="Genomic_DNA"/>
</dbReference>
<reference evidence="2" key="2">
    <citation type="submission" date="2021-02" db="EMBL/GenBank/DDBJ databases">
        <authorList>
            <person name="Kimball J.A."/>
            <person name="Haas M.W."/>
            <person name="Macchietto M."/>
            <person name="Kono T."/>
            <person name="Duquette J."/>
            <person name="Shao M."/>
        </authorList>
    </citation>
    <scope>NUCLEOTIDE SEQUENCE</scope>
    <source>
        <tissue evidence="2">Fresh leaf tissue</tissue>
    </source>
</reference>
<feature type="compositionally biased region" description="Basic residues" evidence="1">
    <location>
        <begin position="196"/>
        <end position="206"/>
    </location>
</feature>
<name>A0A8J5S6U8_ZIZPA</name>
<evidence type="ECO:0000256" key="1">
    <source>
        <dbReference type="SAM" id="MobiDB-lite"/>
    </source>
</evidence>
<evidence type="ECO:0000313" key="2">
    <source>
        <dbReference type="EMBL" id="KAG8065818.1"/>
    </source>
</evidence>
<proteinExistence type="predicted"/>
<feature type="region of interest" description="Disordered" evidence="1">
    <location>
        <begin position="168"/>
        <end position="206"/>
    </location>
</feature>
<sequence length="214" mass="23382">MIATPGNKTLAHLFSPKGPLSARLLEEILLHGLLDVLAHGLIPKRCLRWNRSGCDNCALPYLLWDLHSKPLLLLWKRHAHACGNPGPPPGLNLGLKVEDPPLLLCNLPLASLKLSLQALELLSLGLNLLPALTPLQSIHVIHRLHHTRHVDDGGVLLMLCVVEKAEGLPPPVEQGDNGTPWSVDSHRGHGEGSTMPKKKPPTLRHKNRCLPPIL</sequence>
<organism evidence="2 3">
    <name type="scientific">Zizania palustris</name>
    <name type="common">Northern wild rice</name>
    <dbReference type="NCBI Taxonomy" id="103762"/>
    <lineage>
        <taxon>Eukaryota</taxon>
        <taxon>Viridiplantae</taxon>
        <taxon>Streptophyta</taxon>
        <taxon>Embryophyta</taxon>
        <taxon>Tracheophyta</taxon>
        <taxon>Spermatophyta</taxon>
        <taxon>Magnoliopsida</taxon>
        <taxon>Liliopsida</taxon>
        <taxon>Poales</taxon>
        <taxon>Poaceae</taxon>
        <taxon>BOP clade</taxon>
        <taxon>Oryzoideae</taxon>
        <taxon>Oryzeae</taxon>
        <taxon>Zizaniinae</taxon>
        <taxon>Zizania</taxon>
    </lineage>
</organism>
<evidence type="ECO:0000313" key="3">
    <source>
        <dbReference type="Proteomes" id="UP000729402"/>
    </source>
</evidence>
<reference evidence="2" key="1">
    <citation type="journal article" date="2021" name="bioRxiv">
        <title>Whole Genome Assembly and Annotation of Northern Wild Rice, Zizania palustris L., Supports a Whole Genome Duplication in the Zizania Genus.</title>
        <authorList>
            <person name="Haas M."/>
            <person name="Kono T."/>
            <person name="Macchietto M."/>
            <person name="Millas R."/>
            <person name="McGilp L."/>
            <person name="Shao M."/>
            <person name="Duquette J."/>
            <person name="Hirsch C.N."/>
            <person name="Kimball J."/>
        </authorList>
    </citation>
    <scope>NUCLEOTIDE SEQUENCE</scope>
    <source>
        <tissue evidence="2">Fresh leaf tissue</tissue>
    </source>
</reference>
<accession>A0A8J5S6U8</accession>
<gene>
    <name evidence="2" type="ORF">GUJ93_ZPchr0004g40353</name>
</gene>
<comment type="caution">
    <text evidence="2">The sequence shown here is derived from an EMBL/GenBank/DDBJ whole genome shotgun (WGS) entry which is preliminary data.</text>
</comment>
<protein>
    <submittedName>
        <fullName evidence="2">Uncharacterized protein</fullName>
    </submittedName>
</protein>
<dbReference type="Proteomes" id="UP000729402">
    <property type="component" value="Unassembled WGS sequence"/>
</dbReference>
<keyword evidence="3" id="KW-1185">Reference proteome</keyword>
<dbReference type="AlphaFoldDB" id="A0A8J5S6U8"/>